<protein>
    <submittedName>
        <fullName evidence="12">Pheromone A receptor-domain-containing protein</fullName>
    </submittedName>
</protein>
<dbReference type="PANTHER" id="PTHR28097:SF1">
    <property type="entry name" value="PHEROMONE A FACTOR RECEPTOR"/>
    <property type="match status" value="1"/>
</dbReference>
<evidence type="ECO:0000256" key="1">
    <source>
        <dbReference type="ARBA" id="ARBA00004141"/>
    </source>
</evidence>
<evidence type="ECO:0000256" key="6">
    <source>
        <dbReference type="ARBA" id="ARBA00023040"/>
    </source>
</evidence>
<dbReference type="RefSeq" id="XP_062659551.1">
    <property type="nucleotide sequence ID" value="XM_062798609.1"/>
</dbReference>
<feature type="transmembrane region" description="Helical" evidence="11">
    <location>
        <begin position="338"/>
        <end position="355"/>
    </location>
</feature>
<evidence type="ECO:0000256" key="3">
    <source>
        <dbReference type="ARBA" id="ARBA00022507"/>
    </source>
</evidence>
<evidence type="ECO:0000256" key="11">
    <source>
        <dbReference type="SAM" id="Phobius"/>
    </source>
</evidence>
<feature type="region of interest" description="Disordered" evidence="10">
    <location>
        <begin position="522"/>
        <end position="606"/>
    </location>
</feature>
<proteinExistence type="inferred from homology"/>
<evidence type="ECO:0000256" key="4">
    <source>
        <dbReference type="ARBA" id="ARBA00022692"/>
    </source>
</evidence>
<accession>A0AAE0HGY7</accession>
<evidence type="ECO:0000256" key="8">
    <source>
        <dbReference type="ARBA" id="ARBA00023170"/>
    </source>
</evidence>
<feature type="region of interest" description="Disordered" evidence="10">
    <location>
        <begin position="406"/>
        <end position="456"/>
    </location>
</feature>
<feature type="transmembrane region" description="Helical" evidence="11">
    <location>
        <begin position="41"/>
        <end position="63"/>
    </location>
</feature>
<organism evidence="12 13">
    <name type="scientific">Chaetomium fimeti</name>
    <dbReference type="NCBI Taxonomy" id="1854472"/>
    <lineage>
        <taxon>Eukaryota</taxon>
        <taxon>Fungi</taxon>
        <taxon>Dikarya</taxon>
        <taxon>Ascomycota</taxon>
        <taxon>Pezizomycotina</taxon>
        <taxon>Sordariomycetes</taxon>
        <taxon>Sordariomycetidae</taxon>
        <taxon>Sordariales</taxon>
        <taxon>Chaetomiaceae</taxon>
        <taxon>Chaetomium</taxon>
    </lineage>
</organism>
<evidence type="ECO:0000256" key="9">
    <source>
        <dbReference type="ARBA" id="ARBA00023224"/>
    </source>
</evidence>
<dbReference type="Proteomes" id="UP001278766">
    <property type="component" value="Unassembled WGS sequence"/>
</dbReference>
<feature type="transmembrane region" description="Helical" evidence="11">
    <location>
        <begin position="70"/>
        <end position="91"/>
    </location>
</feature>
<dbReference type="GO" id="GO:0000750">
    <property type="term" value="P:pheromone-dependent signal transduction involved in conjugation with cellular fusion"/>
    <property type="evidence" value="ECO:0007669"/>
    <property type="project" value="TreeGrafter"/>
</dbReference>
<feature type="transmembrane region" description="Helical" evidence="11">
    <location>
        <begin position="111"/>
        <end position="132"/>
    </location>
</feature>
<dbReference type="Pfam" id="PF02076">
    <property type="entry name" value="STE3"/>
    <property type="match status" value="1"/>
</dbReference>
<gene>
    <name evidence="12" type="ORF">B0H64DRAFT_161801</name>
</gene>
<evidence type="ECO:0000256" key="7">
    <source>
        <dbReference type="ARBA" id="ARBA00023136"/>
    </source>
</evidence>
<keyword evidence="5 11" id="KW-1133">Transmembrane helix</keyword>
<dbReference type="CDD" id="cd14966">
    <property type="entry name" value="7tmD_STE3"/>
    <property type="match status" value="1"/>
</dbReference>
<feature type="compositionally biased region" description="Pro residues" evidence="10">
    <location>
        <begin position="544"/>
        <end position="560"/>
    </location>
</feature>
<keyword evidence="9" id="KW-0807">Transducer</keyword>
<feature type="transmembrane region" description="Helical" evidence="11">
    <location>
        <begin position="153"/>
        <end position="174"/>
    </location>
</feature>
<dbReference type="EMBL" id="JAUEPN010000004">
    <property type="protein sequence ID" value="KAK3296037.1"/>
    <property type="molecule type" value="Genomic_DNA"/>
</dbReference>
<evidence type="ECO:0000256" key="2">
    <source>
        <dbReference type="ARBA" id="ARBA00011085"/>
    </source>
</evidence>
<evidence type="ECO:0000313" key="12">
    <source>
        <dbReference type="EMBL" id="KAK3296037.1"/>
    </source>
</evidence>
<keyword evidence="7 11" id="KW-0472">Membrane</keyword>
<sequence length="703" mass="77863">MASTNTTLPPNRFAQFGFTTTPDERIGPGAPYTSPSLQVNLFFRVFLGLVSLFVTWVPARLLWRNGEFAGTVICVMLLVLNLITVINALIWRDDNVQTWWAGQGWCDIMTYTFFAMHTAFNICMFEIMRGLASKVALNRADKPTRSERRRQRIVSALVIFTVPVIQVILTYFTTFGRYNVSTLVGCSAVYYPNWIYLVFYILPTPVFAVGAAYMAGLTFYRYRKIEKVTREVARSKDGIAAARQDRVRKKLYFMTLVCIIVVLPLVMVLLFLNIIQGAPWNLPYDFDALHFGPDPFNVYFISFTTTDMMHFSTLNIAFIGELAGIAVFIPFGTTPKALNMYRGLLLAVGLGYVFPKLKEEYVPRAKRGGSSFSWGSLAGQLRGMSMLGTSSSSTHKDTLLPTAEQVSIASRADRARSSSLTRNQPEDLTMSGGIDSLSYPEKTVSSSTADHNPWPDLSVTEIDMATAQIEAGPPPPARNPYNNILPTPFAKPHPRLPSLPALHTHKREQQQHESSRTATFLTLLPTPSPSRGNQTSPLTTTSPTPTPTKTPTKAPTPTPTPKSTHHPHPHNHHQTSPWTTTTPPTTTTITPTPPHPIPHTGTTTHPHIGVATHVWADDTPETNAHWKARLREREGMGIPTATTTTTTNSTAMPAPVEQGVVRVETHIARRSVEVDLERAREEWDAEGGYEMGMGGRRVSNAAS</sequence>
<dbReference type="GO" id="GO:0005886">
    <property type="term" value="C:plasma membrane"/>
    <property type="evidence" value="ECO:0007669"/>
    <property type="project" value="TreeGrafter"/>
</dbReference>
<keyword evidence="3" id="KW-0589">Pheromone response</keyword>
<comment type="caution">
    <text evidence="12">The sequence shown here is derived from an EMBL/GenBank/DDBJ whole genome shotgun (WGS) entry which is preliminary data.</text>
</comment>
<feature type="compositionally biased region" description="Low complexity" evidence="10">
    <location>
        <begin position="574"/>
        <end position="590"/>
    </location>
</feature>
<name>A0AAE0HGY7_9PEZI</name>
<dbReference type="GO" id="GO:0004932">
    <property type="term" value="F:mating-type factor pheromone receptor activity"/>
    <property type="evidence" value="ECO:0007669"/>
    <property type="project" value="InterPro"/>
</dbReference>
<dbReference type="PANTHER" id="PTHR28097">
    <property type="entry name" value="PHEROMONE A FACTOR RECEPTOR"/>
    <property type="match status" value="1"/>
</dbReference>
<keyword evidence="13" id="KW-1185">Reference proteome</keyword>
<keyword evidence="8 12" id="KW-0675">Receptor</keyword>
<comment type="subcellular location">
    <subcellularLocation>
        <location evidence="1">Membrane</location>
        <topology evidence="1">Multi-pass membrane protein</topology>
    </subcellularLocation>
</comment>
<evidence type="ECO:0000313" key="13">
    <source>
        <dbReference type="Proteomes" id="UP001278766"/>
    </source>
</evidence>
<reference evidence="12" key="1">
    <citation type="journal article" date="2023" name="Mol. Phylogenet. Evol.">
        <title>Genome-scale phylogeny and comparative genomics of the fungal order Sordariales.</title>
        <authorList>
            <person name="Hensen N."/>
            <person name="Bonometti L."/>
            <person name="Westerberg I."/>
            <person name="Brannstrom I.O."/>
            <person name="Guillou S."/>
            <person name="Cros-Aarteil S."/>
            <person name="Calhoun S."/>
            <person name="Haridas S."/>
            <person name="Kuo A."/>
            <person name="Mondo S."/>
            <person name="Pangilinan J."/>
            <person name="Riley R."/>
            <person name="LaButti K."/>
            <person name="Andreopoulos B."/>
            <person name="Lipzen A."/>
            <person name="Chen C."/>
            <person name="Yan M."/>
            <person name="Daum C."/>
            <person name="Ng V."/>
            <person name="Clum A."/>
            <person name="Steindorff A."/>
            <person name="Ohm R.A."/>
            <person name="Martin F."/>
            <person name="Silar P."/>
            <person name="Natvig D.O."/>
            <person name="Lalanne C."/>
            <person name="Gautier V."/>
            <person name="Ament-Velasquez S.L."/>
            <person name="Kruys A."/>
            <person name="Hutchinson M.I."/>
            <person name="Powell A.J."/>
            <person name="Barry K."/>
            <person name="Miller A.N."/>
            <person name="Grigoriev I.V."/>
            <person name="Debuchy R."/>
            <person name="Gladieux P."/>
            <person name="Hiltunen Thoren M."/>
            <person name="Johannesson H."/>
        </authorList>
    </citation>
    <scope>NUCLEOTIDE SEQUENCE</scope>
    <source>
        <strain evidence="12">CBS 168.71</strain>
    </source>
</reference>
<feature type="transmembrane region" description="Helical" evidence="11">
    <location>
        <begin position="251"/>
        <end position="275"/>
    </location>
</feature>
<evidence type="ECO:0000256" key="10">
    <source>
        <dbReference type="SAM" id="MobiDB-lite"/>
    </source>
</evidence>
<feature type="compositionally biased region" description="Basic residues" evidence="10">
    <location>
        <begin position="563"/>
        <end position="573"/>
    </location>
</feature>
<feature type="transmembrane region" description="Helical" evidence="11">
    <location>
        <begin position="308"/>
        <end position="331"/>
    </location>
</feature>
<evidence type="ECO:0000256" key="5">
    <source>
        <dbReference type="ARBA" id="ARBA00022989"/>
    </source>
</evidence>
<dbReference type="InterPro" id="IPR001499">
    <property type="entry name" value="GPCR_STE3"/>
</dbReference>
<dbReference type="GeneID" id="87835557"/>
<keyword evidence="4 11" id="KW-0812">Transmembrane</keyword>
<feature type="transmembrane region" description="Helical" evidence="11">
    <location>
        <begin position="194"/>
        <end position="220"/>
    </location>
</feature>
<feature type="region of interest" description="Disordered" evidence="10">
    <location>
        <begin position="469"/>
        <end position="499"/>
    </location>
</feature>
<comment type="similarity">
    <text evidence="2">Belongs to the G-protein coupled receptor 4 family.</text>
</comment>
<reference evidence="12" key="2">
    <citation type="submission" date="2023-06" db="EMBL/GenBank/DDBJ databases">
        <authorList>
            <consortium name="Lawrence Berkeley National Laboratory"/>
            <person name="Haridas S."/>
            <person name="Hensen N."/>
            <person name="Bonometti L."/>
            <person name="Westerberg I."/>
            <person name="Brannstrom I.O."/>
            <person name="Guillou S."/>
            <person name="Cros-Aarteil S."/>
            <person name="Calhoun S."/>
            <person name="Kuo A."/>
            <person name="Mondo S."/>
            <person name="Pangilinan J."/>
            <person name="Riley R."/>
            <person name="Labutti K."/>
            <person name="Andreopoulos B."/>
            <person name="Lipzen A."/>
            <person name="Chen C."/>
            <person name="Yanf M."/>
            <person name="Daum C."/>
            <person name="Ng V."/>
            <person name="Clum A."/>
            <person name="Steindorff A."/>
            <person name="Ohm R."/>
            <person name="Martin F."/>
            <person name="Silar P."/>
            <person name="Natvig D."/>
            <person name="Lalanne C."/>
            <person name="Gautier V."/>
            <person name="Ament-Velasquez S.L."/>
            <person name="Kruys A."/>
            <person name="Hutchinson M.I."/>
            <person name="Powell A.J."/>
            <person name="Barry K."/>
            <person name="Miller A.N."/>
            <person name="Grigoriev I.V."/>
            <person name="Debuchy R."/>
            <person name="Gladieux P."/>
            <person name="Thoren M.H."/>
            <person name="Johannesson H."/>
        </authorList>
    </citation>
    <scope>NUCLEOTIDE SEQUENCE</scope>
    <source>
        <strain evidence="12">CBS 168.71</strain>
    </source>
</reference>
<keyword evidence="6" id="KW-0297">G-protein coupled receptor</keyword>
<dbReference type="AlphaFoldDB" id="A0AAE0HGY7"/>